<evidence type="ECO:0000256" key="1">
    <source>
        <dbReference type="SAM" id="MobiDB-lite"/>
    </source>
</evidence>
<feature type="compositionally biased region" description="Basic and acidic residues" evidence="1">
    <location>
        <begin position="71"/>
        <end position="86"/>
    </location>
</feature>
<feature type="transmembrane region" description="Helical" evidence="2">
    <location>
        <begin position="267"/>
        <end position="294"/>
    </location>
</feature>
<feature type="region of interest" description="Disordered" evidence="1">
    <location>
        <begin position="315"/>
        <end position="339"/>
    </location>
</feature>
<feature type="region of interest" description="Disordered" evidence="1">
    <location>
        <begin position="439"/>
        <end position="471"/>
    </location>
</feature>
<evidence type="ECO:0000313" key="4">
    <source>
        <dbReference type="Proteomes" id="UP000193411"/>
    </source>
</evidence>
<name>A0A1Y2I2X1_9FUNG</name>
<comment type="caution">
    <text evidence="3">The sequence shown here is derived from an EMBL/GenBank/DDBJ whole genome shotgun (WGS) entry which is preliminary data.</text>
</comment>
<feature type="compositionally biased region" description="Low complexity" evidence="1">
    <location>
        <begin position="529"/>
        <end position="545"/>
    </location>
</feature>
<feature type="compositionally biased region" description="Low complexity" evidence="1">
    <location>
        <begin position="455"/>
        <end position="471"/>
    </location>
</feature>
<feature type="region of interest" description="Disordered" evidence="1">
    <location>
        <begin position="1"/>
        <end position="28"/>
    </location>
</feature>
<accession>A0A1Y2I2X1</accession>
<reference evidence="3 4" key="1">
    <citation type="submission" date="2016-07" db="EMBL/GenBank/DDBJ databases">
        <title>Pervasive Adenine N6-methylation of Active Genes in Fungi.</title>
        <authorList>
            <consortium name="DOE Joint Genome Institute"/>
            <person name="Mondo S.J."/>
            <person name="Dannebaum R.O."/>
            <person name="Kuo R.C."/>
            <person name="Labutti K."/>
            <person name="Haridas S."/>
            <person name="Kuo A."/>
            <person name="Salamov A."/>
            <person name="Ahrendt S.R."/>
            <person name="Lipzen A."/>
            <person name="Sullivan W."/>
            <person name="Andreopoulos W.B."/>
            <person name="Clum A."/>
            <person name="Lindquist E."/>
            <person name="Daum C."/>
            <person name="Ramamoorthy G.K."/>
            <person name="Gryganskyi A."/>
            <person name="Culley D."/>
            <person name="Magnuson J.K."/>
            <person name="James T.Y."/>
            <person name="O'Malley M.A."/>
            <person name="Stajich J.E."/>
            <person name="Spatafora J.W."/>
            <person name="Visel A."/>
            <person name="Grigoriev I.V."/>
        </authorList>
    </citation>
    <scope>NUCLEOTIDE SEQUENCE [LARGE SCALE GENOMIC DNA]</scope>
    <source>
        <strain evidence="3 4">PL171</strain>
    </source>
</reference>
<feature type="compositionally biased region" description="Polar residues" evidence="1">
    <location>
        <begin position="1"/>
        <end position="14"/>
    </location>
</feature>
<feature type="transmembrane region" description="Helical" evidence="2">
    <location>
        <begin position="157"/>
        <end position="180"/>
    </location>
</feature>
<keyword evidence="4" id="KW-1185">Reference proteome</keyword>
<proteinExistence type="predicted"/>
<sequence length="545" mass="60352">MSMSLANGRRNQPTDPADSHRDDSMPNWWITRENEPGRKWWVRPWPEQIGWGGWRRRWPQNGGDDSGSVEEADKLDQDGWRSRQMDRGGTPANDVLSIPRGFRPPPNPFSKRMTMVATSAANQLLLGAVLLKAIQSMCRPGNSEAEPSSSSTVSSTLYIATAFLSLSMILESVSLPMIGFGNPGGQGIVRIIQAWVLLFAIILIAAVAHRRAMAIQIAWPRGKIVTYLATGTFLMCAIATRIMSTYYEARSISRQTSPFQTIFARQIARTIVNIAAALYVLYMEGFVTAVIFFYHEGHATRVPRTSMLNEMMHGSAAGSHMSPQPPQKVQTPRSKRQRQVAKWKRRFCGTSNARYRITFAILLSLIFFIQAVLQSLNFWGITFFSPFYTMGWALFLIRLFEFRIELETNKSPSATLQDLARFQATPHVQPSALSSPACQLGMPLAPHQTPHHHVPASPSAPDQGQHASSHGASFASSRTISLVSSSSPESSKATSPQSESHAWDMLHDIANQRWEGELQVAGRRLTGNSVSESSCPSRPSSAHSA</sequence>
<feature type="transmembrane region" description="Helical" evidence="2">
    <location>
        <begin position="192"/>
        <end position="212"/>
    </location>
</feature>
<feature type="transmembrane region" description="Helical" evidence="2">
    <location>
        <begin position="353"/>
        <end position="373"/>
    </location>
</feature>
<dbReference type="AlphaFoldDB" id="A0A1Y2I2X1"/>
<dbReference type="Proteomes" id="UP000193411">
    <property type="component" value="Unassembled WGS sequence"/>
</dbReference>
<feature type="region of interest" description="Disordered" evidence="1">
    <location>
        <begin position="52"/>
        <end position="101"/>
    </location>
</feature>
<keyword evidence="2" id="KW-1133">Transmembrane helix</keyword>
<keyword evidence="2" id="KW-0472">Membrane</keyword>
<dbReference type="EMBL" id="MCFL01000003">
    <property type="protein sequence ID" value="ORZ40313.1"/>
    <property type="molecule type" value="Genomic_DNA"/>
</dbReference>
<gene>
    <name evidence="3" type="ORF">BCR44DRAFT_1424810</name>
</gene>
<dbReference type="OrthoDB" id="10653025at2759"/>
<feature type="transmembrane region" description="Helical" evidence="2">
    <location>
        <begin position="224"/>
        <end position="247"/>
    </location>
</feature>
<evidence type="ECO:0000313" key="3">
    <source>
        <dbReference type="EMBL" id="ORZ40313.1"/>
    </source>
</evidence>
<evidence type="ECO:0000256" key="2">
    <source>
        <dbReference type="SAM" id="Phobius"/>
    </source>
</evidence>
<feature type="transmembrane region" description="Helical" evidence="2">
    <location>
        <begin position="379"/>
        <end position="400"/>
    </location>
</feature>
<feature type="compositionally biased region" description="Low complexity" evidence="1">
    <location>
        <begin position="485"/>
        <end position="498"/>
    </location>
</feature>
<protein>
    <submittedName>
        <fullName evidence="3">Uncharacterized protein</fullName>
    </submittedName>
</protein>
<organism evidence="3 4">
    <name type="scientific">Catenaria anguillulae PL171</name>
    <dbReference type="NCBI Taxonomy" id="765915"/>
    <lineage>
        <taxon>Eukaryota</taxon>
        <taxon>Fungi</taxon>
        <taxon>Fungi incertae sedis</taxon>
        <taxon>Blastocladiomycota</taxon>
        <taxon>Blastocladiomycetes</taxon>
        <taxon>Blastocladiales</taxon>
        <taxon>Catenariaceae</taxon>
        <taxon>Catenaria</taxon>
    </lineage>
</organism>
<feature type="region of interest" description="Disordered" evidence="1">
    <location>
        <begin position="485"/>
        <end position="545"/>
    </location>
</feature>
<keyword evidence="2" id="KW-0812">Transmembrane</keyword>